<evidence type="ECO:0000259" key="4">
    <source>
        <dbReference type="Pfam" id="PF19305"/>
    </source>
</evidence>
<proteinExistence type="inferred from homology"/>
<reference evidence="6" key="1">
    <citation type="submission" date="2016-10" db="EMBL/GenBank/DDBJ databases">
        <authorList>
            <person name="Varghese N."/>
            <person name="Submissions S."/>
        </authorList>
    </citation>
    <scope>NUCLEOTIDE SEQUENCE [LARGE SCALE GENOMIC DNA]</scope>
    <source>
        <strain evidence="6">IBRC-M 10760</strain>
    </source>
</reference>
<dbReference type="Pfam" id="PF03972">
    <property type="entry name" value="MmgE_PrpD_N"/>
    <property type="match status" value="1"/>
</dbReference>
<gene>
    <name evidence="5" type="ORF">SAMN05216218_11150</name>
</gene>
<dbReference type="InterPro" id="IPR045337">
    <property type="entry name" value="MmgE_PrpD_C"/>
</dbReference>
<name>A0A1G7PWH9_9EURY</name>
<dbReference type="Pfam" id="PF19305">
    <property type="entry name" value="MmgE_PrpD_C"/>
    <property type="match status" value="1"/>
</dbReference>
<evidence type="ECO:0000256" key="2">
    <source>
        <dbReference type="SAM" id="MobiDB-lite"/>
    </source>
</evidence>
<keyword evidence="6" id="KW-1185">Reference proteome</keyword>
<organism evidence="5 6">
    <name type="scientific">Halorientalis regularis</name>
    <dbReference type="NCBI Taxonomy" id="660518"/>
    <lineage>
        <taxon>Archaea</taxon>
        <taxon>Methanobacteriati</taxon>
        <taxon>Methanobacteriota</taxon>
        <taxon>Stenosarchaea group</taxon>
        <taxon>Halobacteria</taxon>
        <taxon>Halobacteriales</taxon>
        <taxon>Haloarculaceae</taxon>
        <taxon>Halorientalis</taxon>
    </lineage>
</organism>
<feature type="compositionally biased region" description="Basic and acidic residues" evidence="2">
    <location>
        <begin position="381"/>
        <end position="391"/>
    </location>
</feature>
<feature type="region of interest" description="Disordered" evidence="2">
    <location>
        <begin position="381"/>
        <end position="404"/>
    </location>
</feature>
<dbReference type="STRING" id="660518.SAMN05216218_11150"/>
<feature type="domain" description="MmgE/PrpD C-terminal" evidence="4">
    <location>
        <begin position="267"/>
        <end position="433"/>
    </location>
</feature>
<dbReference type="SUPFAM" id="SSF103378">
    <property type="entry name" value="2-methylcitrate dehydratase PrpD"/>
    <property type="match status" value="1"/>
</dbReference>
<dbReference type="InterPro" id="IPR042183">
    <property type="entry name" value="MmgE/PrpD_sf_1"/>
</dbReference>
<dbReference type="EMBL" id="FNBK01000011">
    <property type="protein sequence ID" value="SDF90565.1"/>
    <property type="molecule type" value="Genomic_DNA"/>
</dbReference>
<accession>A0A1G7PWH9</accession>
<dbReference type="PANTHER" id="PTHR16943">
    <property type="entry name" value="2-METHYLCITRATE DEHYDRATASE-RELATED"/>
    <property type="match status" value="1"/>
</dbReference>
<evidence type="ECO:0000313" key="6">
    <source>
        <dbReference type="Proteomes" id="UP000199076"/>
    </source>
</evidence>
<dbReference type="AlphaFoldDB" id="A0A1G7PWH9"/>
<protein>
    <submittedName>
        <fullName evidence="5">2-methylcitrate dehydratase PrpD</fullName>
    </submittedName>
</protein>
<evidence type="ECO:0000313" key="5">
    <source>
        <dbReference type="EMBL" id="SDF90565.1"/>
    </source>
</evidence>
<dbReference type="InterPro" id="IPR005656">
    <property type="entry name" value="MmgE_PrpD"/>
</dbReference>
<comment type="similarity">
    <text evidence="1">Belongs to the PrpD family.</text>
</comment>
<dbReference type="Gene3D" id="3.30.1330.120">
    <property type="entry name" value="2-methylcitrate dehydratase PrpD"/>
    <property type="match status" value="1"/>
</dbReference>
<dbReference type="OrthoDB" id="43639at2157"/>
<sequence length="448" mass="47061">MRAPEETLSDFVAALTIGDVPEAARETVRRAFLDTVGVTLAGALDDAGATAFETDGIDAADADAATILGVGTERPPTERALHTGTASHALDYDDLAWAMDGHPSVTLVPPLLVLAGETGASGDELIAAYAAGFEVECALAAPISPDHYEAGWHATATFGALGATAAAASLLDLSAMETRHALTVAASTPAGLKRNFGSTTKPLHAGLAARSGVTAARLAARGFTADPDAVSGDRGFWDLYGPDDRDAFAFDPEEWALVERGINVKYYPCCYFTHTSIAGMQALADEYEIRPAEIERIHVAVAQGAADALHHSDPDTGLEAKFSLEYTVASAAVRDRVGLAAFDDDCIDDPAVQRVRDAVDYEVDDALHYDSHEAVVRVETGEGTYERRRENPPGTHDNPLSDGELRGKFEECAHRAVPEATADALAALFLSLDDCADVAAAIRAAGPT</sequence>
<dbReference type="RefSeq" id="WP_092693586.1">
    <property type="nucleotide sequence ID" value="NZ_FNBK01000011.1"/>
</dbReference>
<dbReference type="InterPro" id="IPR036148">
    <property type="entry name" value="MmgE/PrpD_sf"/>
</dbReference>
<dbReference type="Gene3D" id="1.10.4100.10">
    <property type="entry name" value="2-methylcitrate dehydratase PrpD"/>
    <property type="match status" value="1"/>
</dbReference>
<evidence type="ECO:0000259" key="3">
    <source>
        <dbReference type="Pfam" id="PF03972"/>
    </source>
</evidence>
<feature type="domain" description="MmgE/PrpD N-terminal" evidence="3">
    <location>
        <begin position="6"/>
        <end position="243"/>
    </location>
</feature>
<dbReference type="PANTHER" id="PTHR16943:SF8">
    <property type="entry name" value="2-METHYLCITRATE DEHYDRATASE"/>
    <property type="match status" value="1"/>
</dbReference>
<dbReference type="InterPro" id="IPR045336">
    <property type="entry name" value="MmgE_PrpD_N"/>
</dbReference>
<dbReference type="Proteomes" id="UP000199076">
    <property type="component" value="Unassembled WGS sequence"/>
</dbReference>
<evidence type="ECO:0000256" key="1">
    <source>
        <dbReference type="ARBA" id="ARBA00006174"/>
    </source>
</evidence>
<dbReference type="InterPro" id="IPR042188">
    <property type="entry name" value="MmgE/PrpD_sf_2"/>
</dbReference>
<dbReference type="GO" id="GO:0016829">
    <property type="term" value="F:lyase activity"/>
    <property type="evidence" value="ECO:0007669"/>
    <property type="project" value="InterPro"/>
</dbReference>